<feature type="compositionally biased region" description="Basic and acidic residues" evidence="2">
    <location>
        <begin position="532"/>
        <end position="541"/>
    </location>
</feature>
<proteinExistence type="predicted"/>
<feature type="compositionally biased region" description="Polar residues" evidence="2">
    <location>
        <begin position="370"/>
        <end position="397"/>
    </location>
</feature>
<evidence type="ECO:0000313" key="5">
    <source>
        <dbReference type="Proteomes" id="UP001153712"/>
    </source>
</evidence>
<feature type="compositionally biased region" description="Basic residues" evidence="2">
    <location>
        <begin position="295"/>
        <end position="309"/>
    </location>
</feature>
<feature type="compositionally biased region" description="Acidic residues" evidence="2">
    <location>
        <begin position="279"/>
        <end position="288"/>
    </location>
</feature>
<keyword evidence="1" id="KW-0175">Coiled coil</keyword>
<feature type="region of interest" description="Disordered" evidence="2">
    <location>
        <begin position="520"/>
        <end position="541"/>
    </location>
</feature>
<keyword evidence="3" id="KW-0732">Signal</keyword>
<feature type="compositionally biased region" description="Polar residues" evidence="2">
    <location>
        <begin position="240"/>
        <end position="254"/>
    </location>
</feature>
<feature type="compositionally biased region" description="Polar residues" evidence="2">
    <location>
        <begin position="427"/>
        <end position="453"/>
    </location>
</feature>
<feature type="region of interest" description="Disordered" evidence="2">
    <location>
        <begin position="200"/>
        <end position="334"/>
    </location>
</feature>
<feature type="chain" id="PRO_5040269773" evidence="3">
    <location>
        <begin position="23"/>
        <end position="641"/>
    </location>
</feature>
<dbReference type="Proteomes" id="UP001153712">
    <property type="component" value="Chromosome 13"/>
</dbReference>
<feature type="compositionally biased region" description="Low complexity" evidence="2">
    <location>
        <begin position="405"/>
        <end position="420"/>
    </location>
</feature>
<feature type="compositionally biased region" description="Basic residues" evidence="2">
    <location>
        <begin position="264"/>
        <end position="274"/>
    </location>
</feature>
<accession>A0A9N9TF63</accession>
<feature type="coiled-coil region" evidence="1">
    <location>
        <begin position="594"/>
        <end position="628"/>
    </location>
</feature>
<dbReference type="EMBL" id="OU900106">
    <property type="protein sequence ID" value="CAG9857258.1"/>
    <property type="molecule type" value="Genomic_DNA"/>
</dbReference>
<reference evidence="4" key="1">
    <citation type="submission" date="2022-01" db="EMBL/GenBank/DDBJ databases">
        <authorList>
            <person name="King R."/>
        </authorList>
    </citation>
    <scope>NUCLEOTIDE SEQUENCE</scope>
</reference>
<feature type="region of interest" description="Disordered" evidence="2">
    <location>
        <begin position="370"/>
        <end position="453"/>
    </location>
</feature>
<name>A0A9N9TF63_PHYSR</name>
<gene>
    <name evidence="4" type="ORF">PHYEVI_LOCUS3663</name>
</gene>
<protein>
    <submittedName>
        <fullName evidence="4">Uncharacterized protein</fullName>
    </submittedName>
</protein>
<evidence type="ECO:0000256" key="2">
    <source>
        <dbReference type="SAM" id="MobiDB-lite"/>
    </source>
</evidence>
<dbReference type="AlphaFoldDB" id="A0A9N9TF63"/>
<keyword evidence="5" id="KW-1185">Reference proteome</keyword>
<evidence type="ECO:0000256" key="1">
    <source>
        <dbReference type="SAM" id="Coils"/>
    </source>
</evidence>
<organism evidence="4 5">
    <name type="scientific">Phyllotreta striolata</name>
    <name type="common">Striped flea beetle</name>
    <name type="synonym">Crioceris striolata</name>
    <dbReference type="NCBI Taxonomy" id="444603"/>
    <lineage>
        <taxon>Eukaryota</taxon>
        <taxon>Metazoa</taxon>
        <taxon>Ecdysozoa</taxon>
        <taxon>Arthropoda</taxon>
        <taxon>Hexapoda</taxon>
        <taxon>Insecta</taxon>
        <taxon>Pterygota</taxon>
        <taxon>Neoptera</taxon>
        <taxon>Endopterygota</taxon>
        <taxon>Coleoptera</taxon>
        <taxon>Polyphaga</taxon>
        <taxon>Cucujiformia</taxon>
        <taxon>Chrysomeloidea</taxon>
        <taxon>Chrysomelidae</taxon>
        <taxon>Galerucinae</taxon>
        <taxon>Alticini</taxon>
        <taxon>Phyllotreta</taxon>
    </lineage>
</organism>
<evidence type="ECO:0000256" key="3">
    <source>
        <dbReference type="SAM" id="SignalP"/>
    </source>
</evidence>
<evidence type="ECO:0000313" key="4">
    <source>
        <dbReference type="EMBL" id="CAG9857258.1"/>
    </source>
</evidence>
<feature type="signal peptide" evidence="3">
    <location>
        <begin position="1"/>
        <end position="22"/>
    </location>
</feature>
<sequence>MKSVLRICIVWICIYANISTQADILPSLTGMFPPIFQPDGLVKKIMDTPRDLTNIWSALKMPTLNNQITVSTKPYVNVSRNYYKSNIKNKTELNKRSKRSKTTKTTNELITELLRLSSEESNQSGDCHQTISKIRKLIAQLEPILLLISHLKEDISNINEKTEETTQNMNVEDQTKAFPREQTTQAPRNLEAHIRNILMQNSAETPITEGKGKSKHIKKHSEETTTERSTSTKRSPKLAETSQPAVIDSSTKVSHTVHKETPTTRRHKFHKKSKAIKENDDEFQEESELTVTKNPQKRHAKKKKTRHVRETKYSTTPTPIEEATEDNPRKSDEPTTIEATLLTTPAKETNHSTDSTPNSEISTQRINVETTSTSTPTKDSLAETTTISSLTEPSTTKKSNEEINDTTVTTISPTSTNIPIKEATTAKIETSIQPTSTDSPVENSTPASVLKNTVDSTIKSSTVTEQNKIETTTKRPEDVTTVKTTNLQEDKKVNLPKLTQQDNSASVTEGPGITSLVKNALQSKTHSRRKRSENVDKTPSIKDKSKLKIDLNELPEFVRTLSIQQAINQEFDGNHKPAPIPLTIKLDNAISKPVRNQKKENISLKNRLRLIEENYQKIHKKNRKLLERQKLLEHRFRREGN</sequence>